<sequence>MLSFFLLFIFFLSLLSPSVLSSIIPSFSLFFFLSLSSLCQSLIFSFSCINFLSPYFYFSLPPSPISHPFFTLPYVALTVSSFPPPPVYL</sequence>
<protein>
    <submittedName>
        <fullName evidence="3">Uncharacterized protein</fullName>
    </submittedName>
</protein>
<accession>A0A8T2KIX5</accession>
<feature type="signal peptide" evidence="2">
    <location>
        <begin position="1"/>
        <end position="21"/>
    </location>
</feature>
<reference evidence="3" key="1">
    <citation type="thesis" date="2020" institute="ProQuest LLC" country="789 East Eisenhower Parkway, Ann Arbor, MI, USA">
        <title>Comparative Genomics and Chromosome Evolution.</title>
        <authorList>
            <person name="Mudd A.B."/>
        </authorList>
    </citation>
    <scope>NUCLEOTIDE SEQUENCE</scope>
    <source>
        <strain evidence="3">Female2</strain>
        <tissue evidence="3">Blood</tissue>
    </source>
</reference>
<gene>
    <name evidence="3" type="ORF">GDO86_000824</name>
</gene>
<keyword evidence="1" id="KW-0472">Membrane</keyword>
<keyword evidence="4" id="KW-1185">Reference proteome</keyword>
<proteinExistence type="predicted"/>
<dbReference type="EMBL" id="JAACNH010000001">
    <property type="protein sequence ID" value="KAG8454326.1"/>
    <property type="molecule type" value="Genomic_DNA"/>
</dbReference>
<evidence type="ECO:0000256" key="2">
    <source>
        <dbReference type="SAM" id="SignalP"/>
    </source>
</evidence>
<feature type="transmembrane region" description="Helical" evidence="1">
    <location>
        <begin position="31"/>
        <end position="52"/>
    </location>
</feature>
<keyword evidence="1" id="KW-1133">Transmembrane helix</keyword>
<feature type="chain" id="PRO_5035849870" evidence="2">
    <location>
        <begin position="22"/>
        <end position="89"/>
    </location>
</feature>
<keyword evidence="2" id="KW-0732">Signal</keyword>
<name>A0A8T2KIX5_9PIPI</name>
<evidence type="ECO:0000313" key="4">
    <source>
        <dbReference type="Proteomes" id="UP000812440"/>
    </source>
</evidence>
<dbReference type="Proteomes" id="UP000812440">
    <property type="component" value="Chromosome 1"/>
</dbReference>
<evidence type="ECO:0000313" key="3">
    <source>
        <dbReference type="EMBL" id="KAG8454326.1"/>
    </source>
</evidence>
<evidence type="ECO:0000256" key="1">
    <source>
        <dbReference type="SAM" id="Phobius"/>
    </source>
</evidence>
<keyword evidence="1" id="KW-0812">Transmembrane</keyword>
<dbReference type="AlphaFoldDB" id="A0A8T2KIX5"/>
<organism evidence="3 4">
    <name type="scientific">Hymenochirus boettgeri</name>
    <name type="common">Congo dwarf clawed frog</name>
    <dbReference type="NCBI Taxonomy" id="247094"/>
    <lineage>
        <taxon>Eukaryota</taxon>
        <taxon>Metazoa</taxon>
        <taxon>Chordata</taxon>
        <taxon>Craniata</taxon>
        <taxon>Vertebrata</taxon>
        <taxon>Euteleostomi</taxon>
        <taxon>Amphibia</taxon>
        <taxon>Batrachia</taxon>
        <taxon>Anura</taxon>
        <taxon>Pipoidea</taxon>
        <taxon>Pipidae</taxon>
        <taxon>Pipinae</taxon>
        <taxon>Hymenochirus</taxon>
    </lineage>
</organism>
<comment type="caution">
    <text evidence="3">The sequence shown here is derived from an EMBL/GenBank/DDBJ whole genome shotgun (WGS) entry which is preliminary data.</text>
</comment>